<feature type="transmembrane region" description="Helical" evidence="7">
    <location>
        <begin position="7"/>
        <end position="30"/>
    </location>
</feature>
<dbReference type="Gene3D" id="3.40.50.1820">
    <property type="entry name" value="alpha/beta hydrolase"/>
    <property type="match status" value="1"/>
</dbReference>
<dbReference type="GO" id="GO:0006508">
    <property type="term" value="P:proteolysis"/>
    <property type="evidence" value="ECO:0007669"/>
    <property type="project" value="UniProtKB-KW"/>
</dbReference>
<evidence type="ECO:0000256" key="2">
    <source>
        <dbReference type="ARBA" id="ARBA00022645"/>
    </source>
</evidence>
<evidence type="ECO:0000256" key="3">
    <source>
        <dbReference type="ARBA" id="ARBA00022670"/>
    </source>
</evidence>
<evidence type="ECO:0000313" key="8">
    <source>
        <dbReference type="EMBL" id="PCG74880.1"/>
    </source>
</evidence>
<dbReference type="Pfam" id="PF00450">
    <property type="entry name" value="Peptidase_S10"/>
    <property type="match status" value="1"/>
</dbReference>
<evidence type="ECO:0000256" key="1">
    <source>
        <dbReference type="ARBA" id="ARBA00009431"/>
    </source>
</evidence>
<dbReference type="PANTHER" id="PTHR11802">
    <property type="entry name" value="SERINE PROTEASE FAMILY S10 SERINE CARBOXYPEPTIDASE"/>
    <property type="match status" value="1"/>
</dbReference>
<dbReference type="EMBL" id="NWSH01000675">
    <property type="protein sequence ID" value="PCG74880.1"/>
    <property type="molecule type" value="Genomic_DNA"/>
</dbReference>
<dbReference type="PANTHER" id="PTHR11802:SF3">
    <property type="entry name" value="RETINOID-INDUCIBLE SERINE CARBOXYPEPTIDASE"/>
    <property type="match status" value="1"/>
</dbReference>
<organism evidence="8">
    <name type="scientific">Heliothis virescens</name>
    <name type="common">Tobacco budworm moth</name>
    <dbReference type="NCBI Taxonomy" id="7102"/>
    <lineage>
        <taxon>Eukaryota</taxon>
        <taxon>Metazoa</taxon>
        <taxon>Ecdysozoa</taxon>
        <taxon>Arthropoda</taxon>
        <taxon>Hexapoda</taxon>
        <taxon>Insecta</taxon>
        <taxon>Pterygota</taxon>
        <taxon>Neoptera</taxon>
        <taxon>Endopterygota</taxon>
        <taxon>Lepidoptera</taxon>
        <taxon>Glossata</taxon>
        <taxon>Ditrysia</taxon>
        <taxon>Noctuoidea</taxon>
        <taxon>Noctuidae</taxon>
        <taxon>Heliothinae</taxon>
        <taxon>Heliothis</taxon>
    </lineage>
</organism>
<dbReference type="PRINTS" id="PR00724">
    <property type="entry name" value="CRBOXYPTASEC"/>
</dbReference>
<keyword evidence="7" id="KW-0472">Membrane</keyword>
<name>A0A2A4JTZ5_HELVI</name>
<keyword evidence="5" id="KW-0378">Hydrolase</keyword>
<keyword evidence="7" id="KW-0812">Transmembrane</keyword>
<gene>
    <name evidence="8" type="ORF">B5V51_12619</name>
</gene>
<sequence length="478" mass="52289">MVKKSVIIGLSVAATVVVLTGVGVLTWWLVTRDNEVEVEPEITTITAPPEPETSSTTETIPEPDFVVDQLEGEGFGDAQFTAAFTKIRDVGDIFWWFYPTTAAGVGHEKPLILWLDGVTGIPPSLLANLGMIGPYDINSNKRENSWVDRYNLLFIDAPLGTGFSVPLNNNQIPTNVDENAKHLAITLESFYTVHEAYRNAPLYIFGQAHGAQLALALAVNLHQSEADSNLRGVVLGNGIISPALALTKLGFYLEELGYIDGNGRTAIESLSEETTAAVNLGNLGNAFDKFISLGQFVNDNAGAIAVNLGHIVEKLTRQSAVPDYFGQSQYLRSVFKNTDFDIMDNVIGPALGIPATVKYDSGREFVIDAFRSTFMTPATDKVEYILQNTELTVTIYNGNLDAVSNTPGQLEWVNNLQWPGQAEFKAQPRQTLVVNRLVEGYFQQTPRLQFYWVNAAGQSAPLDNAAAMNIILSRILRV</sequence>
<keyword evidence="7" id="KW-1133">Transmembrane helix</keyword>
<comment type="caution">
    <text evidence="8">The sequence shown here is derived from an EMBL/GenBank/DDBJ whole genome shotgun (WGS) entry which is preliminary data.</text>
</comment>
<dbReference type="SUPFAM" id="SSF53474">
    <property type="entry name" value="alpha/beta-Hydrolases"/>
    <property type="match status" value="1"/>
</dbReference>
<evidence type="ECO:0008006" key="9">
    <source>
        <dbReference type="Google" id="ProtNLM"/>
    </source>
</evidence>
<keyword evidence="2" id="KW-0121">Carboxypeptidase</keyword>
<keyword evidence="4" id="KW-0732">Signal</keyword>
<evidence type="ECO:0000256" key="4">
    <source>
        <dbReference type="ARBA" id="ARBA00022729"/>
    </source>
</evidence>
<accession>A0A2A4JTZ5</accession>
<dbReference type="GO" id="GO:0004185">
    <property type="term" value="F:serine-type carboxypeptidase activity"/>
    <property type="evidence" value="ECO:0007669"/>
    <property type="project" value="InterPro"/>
</dbReference>
<keyword evidence="3" id="KW-0645">Protease</keyword>
<dbReference type="InterPro" id="IPR029058">
    <property type="entry name" value="AB_hydrolase_fold"/>
</dbReference>
<proteinExistence type="inferred from homology"/>
<comment type="similarity">
    <text evidence="1">Belongs to the peptidase S10 family.</text>
</comment>
<protein>
    <recommendedName>
        <fullName evidence="9">Serine carboxypeptidase</fullName>
    </recommendedName>
</protein>
<evidence type="ECO:0000256" key="6">
    <source>
        <dbReference type="ARBA" id="ARBA00023180"/>
    </source>
</evidence>
<reference evidence="8" key="1">
    <citation type="submission" date="2017-09" db="EMBL/GenBank/DDBJ databases">
        <title>Contemporary evolution of a Lepidopteran species, Heliothis virescens, in response to modern agricultural practices.</title>
        <authorList>
            <person name="Fritz M.L."/>
            <person name="Deyonke A.M."/>
            <person name="Papanicolaou A."/>
            <person name="Micinski S."/>
            <person name="Westbrook J."/>
            <person name="Gould F."/>
        </authorList>
    </citation>
    <scope>NUCLEOTIDE SEQUENCE [LARGE SCALE GENOMIC DNA]</scope>
    <source>
        <strain evidence="8">HvINT-</strain>
        <tissue evidence="8">Whole body</tissue>
    </source>
</reference>
<dbReference type="InterPro" id="IPR001563">
    <property type="entry name" value="Peptidase_S10"/>
</dbReference>
<dbReference type="AlphaFoldDB" id="A0A2A4JTZ5"/>
<keyword evidence="6" id="KW-0325">Glycoprotein</keyword>
<evidence type="ECO:0000256" key="5">
    <source>
        <dbReference type="ARBA" id="ARBA00022801"/>
    </source>
</evidence>
<dbReference type="STRING" id="7102.A0A2A4JTZ5"/>
<evidence type="ECO:0000256" key="7">
    <source>
        <dbReference type="SAM" id="Phobius"/>
    </source>
</evidence>